<feature type="region of interest" description="Disordered" evidence="1">
    <location>
        <begin position="1"/>
        <end position="67"/>
    </location>
</feature>
<accession>A0ABP5GI17</accession>
<gene>
    <name evidence="2" type="ORF">GCM10009839_55900</name>
</gene>
<reference evidence="3" key="1">
    <citation type="journal article" date="2019" name="Int. J. Syst. Evol. Microbiol.">
        <title>The Global Catalogue of Microorganisms (GCM) 10K type strain sequencing project: providing services to taxonomists for standard genome sequencing and annotation.</title>
        <authorList>
            <consortium name="The Broad Institute Genomics Platform"/>
            <consortium name="The Broad Institute Genome Sequencing Center for Infectious Disease"/>
            <person name="Wu L."/>
            <person name="Ma J."/>
        </authorList>
    </citation>
    <scope>NUCLEOTIDE SEQUENCE [LARGE SCALE GENOMIC DNA]</scope>
    <source>
        <strain evidence="3">JCM 16014</strain>
    </source>
</reference>
<proteinExistence type="predicted"/>
<keyword evidence="3" id="KW-1185">Reference proteome</keyword>
<evidence type="ECO:0000313" key="2">
    <source>
        <dbReference type="EMBL" id="GAA2044934.1"/>
    </source>
</evidence>
<comment type="caution">
    <text evidence="2">The sequence shown here is derived from an EMBL/GenBank/DDBJ whole genome shotgun (WGS) entry which is preliminary data.</text>
</comment>
<protein>
    <submittedName>
        <fullName evidence="2">Uncharacterized protein</fullName>
    </submittedName>
</protein>
<dbReference type="Proteomes" id="UP001500751">
    <property type="component" value="Unassembled WGS sequence"/>
</dbReference>
<name>A0ABP5GI17_9ACTN</name>
<organism evidence="2 3">
    <name type="scientific">Catenulispora yoronensis</name>
    <dbReference type="NCBI Taxonomy" id="450799"/>
    <lineage>
        <taxon>Bacteria</taxon>
        <taxon>Bacillati</taxon>
        <taxon>Actinomycetota</taxon>
        <taxon>Actinomycetes</taxon>
        <taxon>Catenulisporales</taxon>
        <taxon>Catenulisporaceae</taxon>
        <taxon>Catenulispora</taxon>
    </lineage>
</organism>
<evidence type="ECO:0000313" key="3">
    <source>
        <dbReference type="Proteomes" id="UP001500751"/>
    </source>
</evidence>
<evidence type="ECO:0000256" key="1">
    <source>
        <dbReference type="SAM" id="MobiDB-lite"/>
    </source>
</evidence>
<dbReference type="EMBL" id="BAAAQN010000038">
    <property type="protein sequence ID" value="GAA2044934.1"/>
    <property type="molecule type" value="Genomic_DNA"/>
</dbReference>
<dbReference type="RefSeq" id="WP_344668642.1">
    <property type="nucleotide sequence ID" value="NZ_BAAAQN010000038.1"/>
</dbReference>
<feature type="compositionally biased region" description="Basic and acidic residues" evidence="1">
    <location>
        <begin position="48"/>
        <end position="58"/>
    </location>
</feature>
<sequence>MQREWSFEDETTSGSGSGTRSGGERPVPEPKPGPELVPGPELAPGQFAERRVRPERQGRPNPGAVRVGGFEVGAVGRSARRLAIQLIGAD</sequence>